<evidence type="ECO:0000256" key="1">
    <source>
        <dbReference type="SAM" id="MobiDB-lite"/>
    </source>
</evidence>
<evidence type="ECO:0000313" key="2">
    <source>
        <dbReference type="EMBL" id="KJA24082.1"/>
    </source>
</evidence>
<gene>
    <name evidence="2" type="ORF">HYPSUDRAFT_552324</name>
</gene>
<organism evidence="2 3">
    <name type="scientific">Hypholoma sublateritium (strain FD-334 SS-4)</name>
    <dbReference type="NCBI Taxonomy" id="945553"/>
    <lineage>
        <taxon>Eukaryota</taxon>
        <taxon>Fungi</taxon>
        <taxon>Dikarya</taxon>
        <taxon>Basidiomycota</taxon>
        <taxon>Agaricomycotina</taxon>
        <taxon>Agaricomycetes</taxon>
        <taxon>Agaricomycetidae</taxon>
        <taxon>Agaricales</taxon>
        <taxon>Agaricineae</taxon>
        <taxon>Strophariaceae</taxon>
        <taxon>Hypholoma</taxon>
    </lineage>
</organism>
<feature type="compositionally biased region" description="Low complexity" evidence="1">
    <location>
        <begin position="102"/>
        <end position="114"/>
    </location>
</feature>
<dbReference type="AlphaFoldDB" id="A0A0D2LA24"/>
<name>A0A0D2LA24_HYPSF</name>
<feature type="region of interest" description="Disordered" evidence="1">
    <location>
        <begin position="102"/>
        <end position="126"/>
    </location>
</feature>
<accession>A0A0D2LA24</accession>
<sequence>MGIPREYGTRAYRAIECTLLPTAYVICGAYLVCAENRDAREGRAGGTRARAHVSSVHVLAGVRRRVRSGWFVFVLGGGGWCPPRERRGACWRSRTAAAAILRAPPSSSSPAPGAQNRLRYPAPSAI</sequence>
<protein>
    <submittedName>
        <fullName evidence="2">Uncharacterized protein</fullName>
    </submittedName>
</protein>
<evidence type="ECO:0000313" key="3">
    <source>
        <dbReference type="Proteomes" id="UP000054270"/>
    </source>
</evidence>
<dbReference type="Proteomes" id="UP000054270">
    <property type="component" value="Unassembled WGS sequence"/>
</dbReference>
<dbReference type="EMBL" id="KN817539">
    <property type="protein sequence ID" value="KJA24082.1"/>
    <property type="molecule type" value="Genomic_DNA"/>
</dbReference>
<reference evidence="3" key="1">
    <citation type="submission" date="2014-04" db="EMBL/GenBank/DDBJ databases">
        <title>Evolutionary Origins and Diversification of the Mycorrhizal Mutualists.</title>
        <authorList>
            <consortium name="DOE Joint Genome Institute"/>
            <consortium name="Mycorrhizal Genomics Consortium"/>
            <person name="Kohler A."/>
            <person name="Kuo A."/>
            <person name="Nagy L.G."/>
            <person name="Floudas D."/>
            <person name="Copeland A."/>
            <person name="Barry K.W."/>
            <person name="Cichocki N."/>
            <person name="Veneault-Fourrey C."/>
            <person name="LaButti K."/>
            <person name="Lindquist E.A."/>
            <person name="Lipzen A."/>
            <person name="Lundell T."/>
            <person name="Morin E."/>
            <person name="Murat C."/>
            <person name="Riley R."/>
            <person name="Ohm R."/>
            <person name="Sun H."/>
            <person name="Tunlid A."/>
            <person name="Henrissat B."/>
            <person name="Grigoriev I.V."/>
            <person name="Hibbett D.S."/>
            <person name="Martin F."/>
        </authorList>
    </citation>
    <scope>NUCLEOTIDE SEQUENCE [LARGE SCALE GENOMIC DNA]</scope>
    <source>
        <strain evidence="3">FD-334 SS-4</strain>
    </source>
</reference>
<proteinExistence type="predicted"/>
<keyword evidence="3" id="KW-1185">Reference proteome</keyword>